<name>A0A6N8U3N0_9FIRM</name>
<keyword evidence="4" id="KW-0699">rRNA-binding</keyword>
<evidence type="ECO:0000313" key="7">
    <source>
        <dbReference type="Proteomes" id="UP000434036"/>
    </source>
</evidence>
<evidence type="ECO:0000313" key="6">
    <source>
        <dbReference type="EMBL" id="MXQ72828.1"/>
    </source>
</evidence>
<feature type="domain" description="RNase III" evidence="5">
    <location>
        <begin position="1"/>
        <end position="128"/>
    </location>
</feature>
<comment type="cofactor">
    <cofactor evidence="4">
        <name>Mg(2+)</name>
        <dbReference type="ChEBI" id="CHEBI:18420"/>
    </cofactor>
</comment>
<reference evidence="6 7" key="2">
    <citation type="submission" date="2020-01" db="EMBL/GenBank/DDBJ databases">
        <title>Clostridiaceae sp. nov. isolated from the gut of human by culturomics.</title>
        <authorList>
            <person name="Chang Y."/>
        </authorList>
    </citation>
    <scope>NUCLEOTIDE SEQUENCE [LARGE SCALE GENOMIC DNA]</scope>
    <source>
        <strain evidence="6 7">DONG20-135</strain>
    </source>
</reference>
<dbReference type="Pfam" id="PF00636">
    <property type="entry name" value="Ribonuclease_3"/>
    <property type="match status" value="1"/>
</dbReference>
<keyword evidence="4" id="KW-0694">RNA-binding</keyword>
<dbReference type="Proteomes" id="UP000434036">
    <property type="component" value="Unassembled WGS sequence"/>
</dbReference>
<dbReference type="PANTHER" id="PTHR34276">
    <property type="entry name" value="MINI-RIBONUCLEASE 3"/>
    <property type="match status" value="1"/>
</dbReference>
<dbReference type="GO" id="GO:0004525">
    <property type="term" value="F:ribonuclease III activity"/>
    <property type="evidence" value="ECO:0007669"/>
    <property type="project" value="InterPro"/>
</dbReference>
<dbReference type="InterPro" id="IPR008226">
    <property type="entry name" value="Mini3_fam"/>
</dbReference>
<dbReference type="GO" id="GO:0005737">
    <property type="term" value="C:cytoplasm"/>
    <property type="evidence" value="ECO:0007669"/>
    <property type="project" value="UniProtKB-SubCell"/>
</dbReference>
<comment type="subunit">
    <text evidence="4">Homodimer.</text>
</comment>
<evidence type="ECO:0000256" key="3">
    <source>
        <dbReference type="ARBA" id="ARBA00022801"/>
    </source>
</evidence>
<comment type="subcellular location">
    <subcellularLocation>
        <location evidence="4">Cytoplasm</location>
    </subcellularLocation>
</comment>
<dbReference type="Gene3D" id="1.10.1520.10">
    <property type="entry name" value="Ribonuclease III domain"/>
    <property type="match status" value="1"/>
</dbReference>
<dbReference type="SUPFAM" id="SSF69065">
    <property type="entry name" value="RNase III domain-like"/>
    <property type="match status" value="1"/>
</dbReference>
<reference evidence="6 7" key="1">
    <citation type="submission" date="2019-12" db="EMBL/GenBank/DDBJ databases">
        <authorList>
            <person name="Yang R."/>
        </authorList>
    </citation>
    <scope>NUCLEOTIDE SEQUENCE [LARGE SCALE GENOMIC DNA]</scope>
    <source>
        <strain evidence="6 7">DONG20-135</strain>
    </source>
</reference>
<comment type="function">
    <text evidence="4">Involved in correct processing of both the 5' and 3' ends of 23S rRNA precursor. Processes 30S rRNA precursor transcript even in absence of ribonuclease 3 (Rnc); Rnc processes 30S rRNA into smaller rRNA precursors.</text>
</comment>
<dbReference type="AlphaFoldDB" id="A0A6N8U3N0"/>
<dbReference type="CDD" id="cd00593">
    <property type="entry name" value="RIBOc"/>
    <property type="match status" value="1"/>
</dbReference>
<dbReference type="EC" id="3.1.26.-" evidence="4"/>
<dbReference type="EMBL" id="WUUQ01000001">
    <property type="protein sequence ID" value="MXQ72828.1"/>
    <property type="molecule type" value="Genomic_DNA"/>
</dbReference>
<dbReference type="SMART" id="SM00535">
    <property type="entry name" value="RIBOc"/>
    <property type="match status" value="1"/>
</dbReference>
<evidence type="ECO:0000256" key="2">
    <source>
        <dbReference type="ARBA" id="ARBA00022759"/>
    </source>
</evidence>
<sequence length="129" mass="14562">MDDPKTMNGVTLAFIGDAVMSLKVREYLVSQGCQKTDVLQKRSVHWVSAKAQANFLRKLQEQSFFSEAETEIILRGRNANTGTKAKNADIITYRLSTGFEALWGYLYLGGQSERLEKLWEAVKQLGEQV</sequence>
<organism evidence="6 7">
    <name type="scientific">Copranaerobaculum intestinale</name>
    <dbReference type="NCBI Taxonomy" id="2692629"/>
    <lineage>
        <taxon>Bacteria</taxon>
        <taxon>Bacillati</taxon>
        <taxon>Bacillota</taxon>
        <taxon>Erysipelotrichia</taxon>
        <taxon>Erysipelotrichales</taxon>
        <taxon>Erysipelotrichaceae</taxon>
        <taxon>Copranaerobaculum</taxon>
    </lineage>
</organism>
<dbReference type="GO" id="GO:0019843">
    <property type="term" value="F:rRNA binding"/>
    <property type="evidence" value="ECO:0007669"/>
    <property type="project" value="UniProtKB-UniRule"/>
</dbReference>
<dbReference type="InterPro" id="IPR036389">
    <property type="entry name" value="RNase_III_sf"/>
</dbReference>
<keyword evidence="4" id="KW-0690">Ribosome biogenesis</keyword>
<accession>A0A6N8U3N0</accession>
<keyword evidence="4" id="KW-0460">Magnesium</keyword>
<evidence type="ECO:0000256" key="1">
    <source>
        <dbReference type="ARBA" id="ARBA00022722"/>
    </source>
</evidence>
<evidence type="ECO:0000259" key="5">
    <source>
        <dbReference type="SMART" id="SM00535"/>
    </source>
</evidence>
<dbReference type="GO" id="GO:0006364">
    <property type="term" value="P:rRNA processing"/>
    <property type="evidence" value="ECO:0007669"/>
    <property type="project" value="UniProtKB-UniRule"/>
</dbReference>
<dbReference type="HAMAP" id="MF_01468">
    <property type="entry name" value="RNase_Mini_III"/>
    <property type="match status" value="1"/>
</dbReference>
<protein>
    <recommendedName>
        <fullName evidence="4">Mini-ribonuclease 3</fullName>
        <shortName evidence="4">Mini-3</shortName>
        <shortName evidence="4">Mini-RNase 3</shortName>
        <ecNumber evidence="4">3.1.26.-</ecNumber>
    </recommendedName>
    <alternativeName>
        <fullName evidence="4">Mini-RNase III</fullName>
        <shortName evidence="4">Mini-III</shortName>
    </alternativeName>
</protein>
<proteinExistence type="inferred from homology"/>
<dbReference type="PANTHER" id="PTHR34276:SF1">
    <property type="entry name" value="MINI-RIBONUCLEASE 3"/>
    <property type="match status" value="1"/>
</dbReference>
<comment type="similarity">
    <text evidence="4">Belongs to the MrnC RNase family.</text>
</comment>
<keyword evidence="4" id="KW-0963">Cytoplasm</keyword>
<dbReference type="PIRSF" id="PIRSF005520">
    <property type="entry name" value="UCP005520"/>
    <property type="match status" value="1"/>
</dbReference>
<gene>
    <name evidence="4" type="primary">mrnC</name>
    <name evidence="6" type="ORF">GSF08_02555</name>
</gene>
<dbReference type="RefSeq" id="WP_160624307.1">
    <property type="nucleotide sequence ID" value="NZ_WUUQ01000001.1"/>
</dbReference>
<dbReference type="InterPro" id="IPR000999">
    <property type="entry name" value="RNase_III_dom"/>
</dbReference>
<keyword evidence="4" id="KW-0698">rRNA processing</keyword>
<keyword evidence="1 4" id="KW-0540">Nuclease</keyword>
<keyword evidence="7" id="KW-1185">Reference proteome</keyword>
<keyword evidence="2 4" id="KW-0255">Endonuclease</keyword>
<comment type="caution">
    <text evidence="6">The sequence shown here is derived from an EMBL/GenBank/DDBJ whole genome shotgun (WGS) entry which is preliminary data.</text>
</comment>
<feature type="active site" evidence="4">
    <location>
        <position position="17"/>
    </location>
</feature>
<evidence type="ECO:0000256" key="4">
    <source>
        <dbReference type="HAMAP-Rule" id="MF_01468"/>
    </source>
</evidence>
<keyword evidence="3 4" id="KW-0378">Hydrolase</keyword>